<gene>
    <name evidence="3" type="ORF">FOZ76_06265</name>
</gene>
<proteinExistence type="inferred from homology"/>
<dbReference type="RefSeq" id="WP_143947286.1">
    <property type="nucleotide sequence ID" value="NZ_BAABMB010000001.1"/>
</dbReference>
<organism evidence="3 4">
    <name type="scientific">Verticiella sediminum</name>
    <dbReference type="NCBI Taxonomy" id="1247510"/>
    <lineage>
        <taxon>Bacteria</taxon>
        <taxon>Pseudomonadati</taxon>
        <taxon>Pseudomonadota</taxon>
        <taxon>Betaproteobacteria</taxon>
        <taxon>Burkholderiales</taxon>
        <taxon>Alcaligenaceae</taxon>
        <taxon>Verticiella</taxon>
    </lineage>
</organism>
<protein>
    <submittedName>
        <fullName evidence="3">Tripartite tricarboxylate transporter substrate binding protein</fullName>
    </submittedName>
</protein>
<sequence length="325" mass="35036">MNRKYLVASVLALGMGCAAANPAVAQKDAYPAKPITMILTSAAGAGSDLIMRYLATKLTPILGQQFVFDNRPGANGILAMTAVARSQPDGYTLTLGASSSHVLNPVLYKDLAYDAIKDFTAIGQLGTVSILMVANKDFPPNDLKEFLAYVRNKTPAQQYAHYGIGSTGHFCGELLAQMADVKLEHVPYKSVAGILTDMIGGTVQVGFTDMTSGSAAVKAGRVKAITSCTKRPPSLPQVDGYVDQGIDFDREFRWVLYGPAGMKQAVVDRLSAALNQVLAMPDTVEKMREFGITVSPLTGEPLDRMNRQDIDEWREIARKADIRAD</sequence>
<evidence type="ECO:0000256" key="1">
    <source>
        <dbReference type="ARBA" id="ARBA00006987"/>
    </source>
</evidence>
<dbReference type="EMBL" id="VLTJ01000010">
    <property type="protein sequence ID" value="TSH97331.1"/>
    <property type="molecule type" value="Genomic_DNA"/>
</dbReference>
<evidence type="ECO:0000313" key="3">
    <source>
        <dbReference type="EMBL" id="TSH97331.1"/>
    </source>
</evidence>
<dbReference type="OrthoDB" id="7374709at2"/>
<evidence type="ECO:0000313" key="4">
    <source>
        <dbReference type="Proteomes" id="UP000318405"/>
    </source>
</evidence>
<name>A0A556AWK3_9BURK</name>
<accession>A0A556AWK3</accession>
<dbReference type="CDD" id="cd07012">
    <property type="entry name" value="PBP2_Bug_TTT"/>
    <property type="match status" value="1"/>
</dbReference>
<dbReference type="PANTHER" id="PTHR42928">
    <property type="entry name" value="TRICARBOXYLATE-BINDING PROTEIN"/>
    <property type="match status" value="1"/>
</dbReference>
<comment type="caution">
    <text evidence="3">The sequence shown here is derived from an EMBL/GenBank/DDBJ whole genome shotgun (WGS) entry which is preliminary data.</text>
</comment>
<dbReference type="Pfam" id="PF03401">
    <property type="entry name" value="TctC"/>
    <property type="match status" value="1"/>
</dbReference>
<dbReference type="SUPFAM" id="SSF53850">
    <property type="entry name" value="Periplasmic binding protein-like II"/>
    <property type="match status" value="1"/>
</dbReference>
<dbReference type="Proteomes" id="UP000318405">
    <property type="component" value="Unassembled WGS sequence"/>
</dbReference>
<dbReference type="AlphaFoldDB" id="A0A556AWK3"/>
<feature type="chain" id="PRO_5021942090" evidence="2">
    <location>
        <begin position="21"/>
        <end position="325"/>
    </location>
</feature>
<dbReference type="PIRSF" id="PIRSF017082">
    <property type="entry name" value="YflP"/>
    <property type="match status" value="1"/>
</dbReference>
<evidence type="ECO:0000256" key="2">
    <source>
        <dbReference type="SAM" id="SignalP"/>
    </source>
</evidence>
<dbReference type="Gene3D" id="3.40.190.10">
    <property type="entry name" value="Periplasmic binding protein-like II"/>
    <property type="match status" value="1"/>
</dbReference>
<comment type="similarity">
    <text evidence="1">Belongs to the UPF0065 (bug) family.</text>
</comment>
<dbReference type="InterPro" id="IPR005064">
    <property type="entry name" value="BUG"/>
</dbReference>
<dbReference type="PANTHER" id="PTHR42928:SF5">
    <property type="entry name" value="BLR1237 PROTEIN"/>
    <property type="match status" value="1"/>
</dbReference>
<dbReference type="Gene3D" id="3.40.190.150">
    <property type="entry name" value="Bordetella uptake gene, domain 1"/>
    <property type="match status" value="1"/>
</dbReference>
<feature type="signal peptide" evidence="2">
    <location>
        <begin position="1"/>
        <end position="20"/>
    </location>
</feature>
<dbReference type="PROSITE" id="PS51257">
    <property type="entry name" value="PROKAR_LIPOPROTEIN"/>
    <property type="match status" value="1"/>
</dbReference>
<dbReference type="InterPro" id="IPR042100">
    <property type="entry name" value="Bug_dom1"/>
</dbReference>
<reference evidence="3 4" key="1">
    <citation type="submission" date="2019-07" db="EMBL/GenBank/DDBJ databases">
        <title>Qingshengfaniella alkalisoli gen. nov., sp. nov., isolated from saline soil.</title>
        <authorList>
            <person name="Xu L."/>
            <person name="Huang X.-X."/>
            <person name="Sun J.-Q."/>
        </authorList>
    </citation>
    <scope>NUCLEOTIDE SEQUENCE [LARGE SCALE GENOMIC DNA]</scope>
    <source>
        <strain evidence="3 4">DSM 27279</strain>
    </source>
</reference>
<keyword evidence="4" id="KW-1185">Reference proteome</keyword>
<keyword evidence="2" id="KW-0732">Signal</keyword>